<feature type="transmembrane region" description="Helical" evidence="7">
    <location>
        <begin position="76"/>
        <end position="96"/>
    </location>
</feature>
<dbReference type="GO" id="GO:0015990">
    <property type="term" value="P:electron transport coupled proton transport"/>
    <property type="evidence" value="ECO:0007669"/>
    <property type="project" value="TreeGrafter"/>
</dbReference>
<dbReference type="PRINTS" id="PR01437">
    <property type="entry name" value="NUOXDRDTASE4"/>
</dbReference>
<dbReference type="GO" id="GO:0012505">
    <property type="term" value="C:endomembrane system"/>
    <property type="evidence" value="ECO:0007669"/>
    <property type="project" value="UniProtKB-SubCell"/>
</dbReference>
<gene>
    <name evidence="9" type="ORF">ESP70_007480</name>
</gene>
<keyword evidence="10" id="KW-1185">Reference proteome</keyword>
<dbReference type="GO" id="GO:0008137">
    <property type="term" value="F:NADH dehydrogenase (ubiquinone) activity"/>
    <property type="evidence" value="ECO:0007669"/>
    <property type="project" value="InterPro"/>
</dbReference>
<dbReference type="GO" id="GO:0003954">
    <property type="term" value="F:NADH dehydrogenase activity"/>
    <property type="evidence" value="ECO:0007669"/>
    <property type="project" value="TreeGrafter"/>
</dbReference>
<feature type="transmembrane region" description="Helical" evidence="7">
    <location>
        <begin position="420"/>
        <end position="440"/>
    </location>
</feature>
<keyword evidence="3 6" id="KW-0812">Transmembrane</keyword>
<feature type="transmembrane region" description="Helical" evidence="7">
    <location>
        <begin position="308"/>
        <end position="326"/>
    </location>
</feature>
<sequence>MIAAALTIPFVVGLALLFLRTLVSGRTAAWLGAVAMAASLVLFALVWEGKDAISGEVDVEWIDLLGARLHLGATAISWPFLLMTAFIGVLCCVWLIADDTAPALVGLVLIISASSLGVFASLDFLLFFVFFELALIPMWFVIAWWGSSSVEPSAEGDRGGGLKNVPGPDPRLAARSAATRFLLFTVTGSALLLVGIVLVARDNDSLQLTEIRGGPLAAAVLIVLGFAVKTPLVPLHTWLPDAHSKAPTVGSVLLAAVFLKLGTYGLIIASSVLPEGFADVAPYVAGAGVVGIVWSALACYAQDDLKRLIAYSSIGHMGFVALAISTMSPIGIAAAVFGSVAHGVITGLLFFLSGSLKDRFGTASMRAIGRGLYARTPWLAVAFVFAAVASLGLPGLAGFWGELLSLRAAYEVGEVLDKPFAWTAVGFAVLGVALTTAYFVRAIRLLAQGEPVAQDADRDLTVRETVVAVALVASIVVLGLAPGLIVGLYDFSAVTYSGTYTPVAP</sequence>
<comment type="caution">
    <text evidence="9">The sequence shown here is derived from an EMBL/GenBank/DDBJ whole genome shotgun (WGS) entry which is preliminary data.</text>
</comment>
<dbReference type="InterPro" id="IPR001750">
    <property type="entry name" value="ND/Mrp_TM"/>
</dbReference>
<evidence type="ECO:0000256" key="4">
    <source>
        <dbReference type="ARBA" id="ARBA00022989"/>
    </source>
</evidence>
<feature type="transmembrane region" description="Helical" evidence="7">
    <location>
        <begin position="103"/>
        <end position="120"/>
    </location>
</feature>
<evidence type="ECO:0000256" key="1">
    <source>
        <dbReference type="ARBA" id="ARBA00004127"/>
    </source>
</evidence>
<dbReference type="InterPro" id="IPR010227">
    <property type="entry name" value="NADH_Q_OxRdtase_chainM/4"/>
</dbReference>
<evidence type="ECO:0000256" key="7">
    <source>
        <dbReference type="SAM" id="Phobius"/>
    </source>
</evidence>
<dbReference type="PANTHER" id="PTHR43507:SF1">
    <property type="entry name" value="NADH-UBIQUINONE OXIDOREDUCTASE CHAIN 4"/>
    <property type="match status" value="1"/>
</dbReference>
<protein>
    <submittedName>
        <fullName evidence="9">NADH-quinone oxidoreductase subunit M</fullName>
    </submittedName>
</protein>
<feature type="transmembrane region" description="Helical" evidence="7">
    <location>
        <begin position="332"/>
        <end position="356"/>
    </location>
</feature>
<evidence type="ECO:0000256" key="3">
    <source>
        <dbReference type="ARBA" id="ARBA00022692"/>
    </source>
</evidence>
<evidence type="ECO:0000256" key="6">
    <source>
        <dbReference type="RuleBase" id="RU000320"/>
    </source>
</evidence>
<feature type="transmembrane region" description="Helical" evidence="7">
    <location>
        <begin position="30"/>
        <end position="47"/>
    </location>
</feature>
<dbReference type="NCBIfam" id="TIGR01972">
    <property type="entry name" value="NDH_I_M"/>
    <property type="match status" value="1"/>
</dbReference>
<keyword evidence="4 7" id="KW-1133">Transmembrane helix</keyword>
<evidence type="ECO:0000313" key="10">
    <source>
        <dbReference type="Proteomes" id="UP000380867"/>
    </source>
</evidence>
<feature type="transmembrane region" description="Helical" evidence="7">
    <location>
        <begin position="280"/>
        <end position="301"/>
    </location>
</feature>
<feature type="transmembrane region" description="Helical" evidence="7">
    <location>
        <begin position="251"/>
        <end position="274"/>
    </location>
</feature>
<feature type="transmembrane region" description="Helical" evidence="7">
    <location>
        <begin position="377"/>
        <end position="400"/>
    </location>
</feature>
<evidence type="ECO:0000259" key="8">
    <source>
        <dbReference type="Pfam" id="PF00361"/>
    </source>
</evidence>
<evidence type="ECO:0000313" key="9">
    <source>
        <dbReference type="EMBL" id="KAA1397234.1"/>
    </source>
</evidence>
<reference evidence="9" key="1">
    <citation type="submission" date="2019-09" db="EMBL/GenBank/DDBJ databases">
        <authorList>
            <person name="Li J."/>
        </authorList>
    </citation>
    <scope>NUCLEOTIDE SEQUENCE [LARGE SCALE GENOMIC DNA]</scope>
    <source>
        <strain evidence="9">JCM 14732</strain>
    </source>
</reference>
<accession>A0A5M4FD25</accession>
<dbReference type="RefSeq" id="WP_149688718.1">
    <property type="nucleotide sequence ID" value="NZ_SDPQ02000002.1"/>
</dbReference>
<dbReference type="Proteomes" id="UP000380867">
    <property type="component" value="Unassembled WGS sequence"/>
</dbReference>
<dbReference type="AlphaFoldDB" id="A0A5M4FD25"/>
<feature type="transmembrane region" description="Helical" evidence="7">
    <location>
        <begin position="6"/>
        <end position="23"/>
    </location>
</feature>
<dbReference type="PANTHER" id="PTHR43507">
    <property type="entry name" value="NADH-UBIQUINONE OXIDOREDUCTASE CHAIN 4"/>
    <property type="match status" value="1"/>
</dbReference>
<proteinExistence type="inferred from homology"/>
<comment type="subcellular location">
    <subcellularLocation>
        <location evidence="1">Endomembrane system</location>
        <topology evidence="1">Multi-pass membrane protein</topology>
    </subcellularLocation>
    <subcellularLocation>
        <location evidence="6">Membrane</location>
        <topology evidence="6">Multi-pass membrane protein</topology>
    </subcellularLocation>
</comment>
<dbReference type="EMBL" id="SDPQ02000002">
    <property type="protein sequence ID" value="KAA1397234.1"/>
    <property type="molecule type" value="Genomic_DNA"/>
</dbReference>
<name>A0A5M4FD25_9ACTN</name>
<dbReference type="GO" id="GO:0016020">
    <property type="term" value="C:membrane"/>
    <property type="evidence" value="ECO:0007669"/>
    <property type="project" value="UniProtKB-SubCell"/>
</dbReference>
<comment type="similarity">
    <text evidence="2">Belongs to the complex I subunit 4 family.</text>
</comment>
<feature type="transmembrane region" description="Helical" evidence="7">
    <location>
        <begin position="126"/>
        <end position="145"/>
    </location>
</feature>
<dbReference type="GO" id="GO:0048039">
    <property type="term" value="F:ubiquinone binding"/>
    <property type="evidence" value="ECO:0007669"/>
    <property type="project" value="TreeGrafter"/>
</dbReference>
<organism evidence="9 10">
    <name type="scientific">Aeromicrobium ginsengisoli</name>
    <dbReference type="NCBI Taxonomy" id="363867"/>
    <lineage>
        <taxon>Bacteria</taxon>
        <taxon>Bacillati</taxon>
        <taxon>Actinomycetota</taxon>
        <taxon>Actinomycetes</taxon>
        <taxon>Propionibacteriales</taxon>
        <taxon>Nocardioidaceae</taxon>
        <taxon>Aeromicrobium</taxon>
    </lineage>
</organism>
<feature type="transmembrane region" description="Helical" evidence="7">
    <location>
        <begin position="181"/>
        <end position="200"/>
    </location>
</feature>
<keyword evidence="5 7" id="KW-0472">Membrane</keyword>
<evidence type="ECO:0000256" key="2">
    <source>
        <dbReference type="ARBA" id="ARBA00009025"/>
    </source>
</evidence>
<feature type="transmembrane region" description="Helical" evidence="7">
    <location>
        <begin position="216"/>
        <end position="239"/>
    </location>
</feature>
<dbReference type="Pfam" id="PF00361">
    <property type="entry name" value="Proton_antipo_M"/>
    <property type="match status" value="1"/>
</dbReference>
<feature type="transmembrane region" description="Helical" evidence="7">
    <location>
        <begin position="466"/>
        <end position="489"/>
    </location>
</feature>
<feature type="domain" description="NADH:quinone oxidoreductase/Mrp antiporter transmembrane" evidence="8">
    <location>
        <begin position="174"/>
        <end position="414"/>
    </location>
</feature>
<evidence type="ECO:0000256" key="5">
    <source>
        <dbReference type="ARBA" id="ARBA00023136"/>
    </source>
</evidence>
<dbReference type="OrthoDB" id="9768329at2"/>
<dbReference type="GO" id="GO:0042773">
    <property type="term" value="P:ATP synthesis coupled electron transport"/>
    <property type="evidence" value="ECO:0007669"/>
    <property type="project" value="InterPro"/>
</dbReference>
<dbReference type="InterPro" id="IPR003918">
    <property type="entry name" value="NADH_UbQ_OxRdtase"/>
</dbReference>